<dbReference type="Gene3D" id="1.20.1420.20">
    <property type="entry name" value="M75 peptidase, HXXE motif"/>
    <property type="match status" value="1"/>
</dbReference>
<accession>A0AA37ML38</accession>
<dbReference type="EMBL" id="BPTR01000001">
    <property type="protein sequence ID" value="GJG27414.1"/>
    <property type="molecule type" value="Genomic_DNA"/>
</dbReference>
<feature type="chain" id="PRO_5041290839" evidence="3">
    <location>
        <begin position="19"/>
        <end position="434"/>
    </location>
</feature>
<organism evidence="5 8">
    <name type="scientific">Segatella bryantii</name>
    <name type="common">Prevotella bryantii</name>
    <dbReference type="NCBI Taxonomy" id="77095"/>
    <lineage>
        <taxon>Bacteria</taxon>
        <taxon>Pseudomonadati</taxon>
        <taxon>Bacteroidota</taxon>
        <taxon>Bacteroidia</taxon>
        <taxon>Bacteroidales</taxon>
        <taxon>Prevotellaceae</taxon>
        <taxon>Segatella</taxon>
    </lineage>
</organism>
<evidence type="ECO:0000313" key="5">
    <source>
        <dbReference type="EMBL" id="GJG27414.1"/>
    </source>
</evidence>
<dbReference type="GO" id="GO:0030313">
    <property type="term" value="C:cell envelope"/>
    <property type="evidence" value="ECO:0007669"/>
    <property type="project" value="UniProtKB-SubCell"/>
</dbReference>
<keyword evidence="7" id="KW-1185">Reference proteome</keyword>
<gene>
    <name evidence="6" type="ORF">CIK91_01620</name>
    <name evidence="5" type="ORF">PRRU23_11140</name>
</gene>
<evidence type="ECO:0000256" key="2">
    <source>
        <dbReference type="ARBA" id="ARBA00022729"/>
    </source>
</evidence>
<proteinExistence type="predicted"/>
<reference evidence="6 7" key="1">
    <citation type="submission" date="2017-08" db="EMBL/GenBank/DDBJ databases">
        <title>Comparative genomics of non-oral Prevotella species.</title>
        <authorList>
            <person name="Accetto T."/>
            <person name="Nograsek B."/>
            <person name="Avgustin G."/>
        </authorList>
    </citation>
    <scope>NUCLEOTIDE SEQUENCE [LARGE SCALE GENOMIC DNA]</scope>
    <source>
        <strain evidence="6 7">TC1-1</strain>
    </source>
</reference>
<evidence type="ECO:0000259" key="4">
    <source>
        <dbReference type="Pfam" id="PF09375"/>
    </source>
</evidence>
<dbReference type="RefSeq" id="WP_006283506.1">
    <property type="nucleotide sequence ID" value="NZ_BPTR01000001.1"/>
</dbReference>
<dbReference type="PROSITE" id="PS51257">
    <property type="entry name" value="PROKAR_LIPOPROTEIN"/>
    <property type="match status" value="1"/>
</dbReference>
<dbReference type="InterPro" id="IPR018976">
    <property type="entry name" value="Imelysin-like"/>
</dbReference>
<dbReference type="EMBL" id="NPJF01000015">
    <property type="protein sequence ID" value="OYP56931.1"/>
    <property type="molecule type" value="Genomic_DNA"/>
</dbReference>
<sequence length="434" mass="46904">MKKTFKNVLAFAMASVLALGVTSCSSDDDTNGNGSSNTSTVMSSIVANYVDNIVRPTYSDLAENTQTLYDACQNLYTKRKAGTLTQSDIDAACEAFKNARKYWEQSESFLYGAATDNDIDPHIDSWPLDHSQLVEALNNASIIAGINGSQPDKYVYEQNKDFGSVLGFHGLEFILFRNGANRTLAALTADYETETGLTTVKTLDECAFAAAISGDLRNMTSLLAYGWIGSSASSSILNVINTASWVVEGTRFAGLTSKGVSYGEAVIGATTSVGLFTTWQETLSNIYVGGCSKICQEVYTQKLGQAYRVATGQGEAEDAADYIESPYSKRSFQDYQDNIYSIKHSLYGNRDDNSSTPESNSLMAFMKNKNYSGYETLNTALNEAIASLETAKNSGKAFIDAPGDAQVKTCIDKIQALDEALNSAGAWVQKQATE</sequence>
<dbReference type="Proteomes" id="UP000887043">
    <property type="component" value="Unassembled WGS sequence"/>
</dbReference>
<evidence type="ECO:0000313" key="6">
    <source>
        <dbReference type="EMBL" id="OYP56931.1"/>
    </source>
</evidence>
<keyword evidence="2 3" id="KW-0732">Signal</keyword>
<reference evidence="5" key="2">
    <citation type="submission" date="2021-08" db="EMBL/GenBank/DDBJ databases">
        <title>Prevotella lacticifex sp. nov., isolated from rumen of cow.</title>
        <authorList>
            <person name="Shinkai T."/>
            <person name="Ikeyama N."/>
            <person name="Kumagai M."/>
            <person name="Ohmori H."/>
            <person name="Sakamoto M."/>
            <person name="Ohkuma M."/>
            <person name="Mitsumori M."/>
        </authorList>
    </citation>
    <scope>NUCLEOTIDE SEQUENCE</scope>
    <source>
        <strain evidence="5">DSM 11371</strain>
    </source>
</reference>
<evidence type="ECO:0000256" key="3">
    <source>
        <dbReference type="SAM" id="SignalP"/>
    </source>
</evidence>
<protein>
    <submittedName>
        <fullName evidence="6">Imelysin</fullName>
    </submittedName>
</protein>
<dbReference type="GeneID" id="72479527"/>
<comment type="caution">
    <text evidence="5">The sequence shown here is derived from an EMBL/GenBank/DDBJ whole genome shotgun (WGS) entry which is preliminary data.</text>
</comment>
<dbReference type="CDD" id="cd14658">
    <property type="entry name" value="Imelysin-like_IrpA"/>
    <property type="match status" value="1"/>
</dbReference>
<dbReference type="Pfam" id="PF09375">
    <property type="entry name" value="Peptidase_M75"/>
    <property type="match status" value="1"/>
</dbReference>
<evidence type="ECO:0000256" key="1">
    <source>
        <dbReference type="ARBA" id="ARBA00004196"/>
    </source>
</evidence>
<evidence type="ECO:0000313" key="8">
    <source>
        <dbReference type="Proteomes" id="UP000887043"/>
    </source>
</evidence>
<evidence type="ECO:0000313" key="7">
    <source>
        <dbReference type="Proteomes" id="UP000216189"/>
    </source>
</evidence>
<dbReference type="Proteomes" id="UP000216189">
    <property type="component" value="Unassembled WGS sequence"/>
</dbReference>
<dbReference type="InterPro" id="IPR038352">
    <property type="entry name" value="Imelysin_sf"/>
</dbReference>
<dbReference type="InterPro" id="IPR034982">
    <property type="entry name" value="Imelysin-like_IrpA"/>
</dbReference>
<feature type="domain" description="Imelysin-like" evidence="4">
    <location>
        <begin position="55"/>
        <end position="420"/>
    </location>
</feature>
<dbReference type="AlphaFoldDB" id="A0AA37ML38"/>
<name>A0AA37ML38_SEGBR</name>
<comment type="subcellular location">
    <subcellularLocation>
        <location evidence="1">Cell envelope</location>
    </subcellularLocation>
</comment>
<feature type="signal peptide" evidence="3">
    <location>
        <begin position="1"/>
        <end position="18"/>
    </location>
</feature>